<dbReference type="Proteomes" id="UP000494106">
    <property type="component" value="Unassembled WGS sequence"/>
</dbReference>
<reference evidence="1 2" key="1">
    <citation type="submission" date="2020-04" db="EMBL/GenBank/DDBJ databases">
        <authorList>
            <person name="Wallbank WR R."/>
            <person name="Pardo Diaz C."/>
            <person name="Kozak K."/>
            <person name="Martin S."/>
            <person name="Jiggins C."/>
            <person name="Moest M."/>
            <person name="Warren A I."/>
            <person name="Byers J.R.P. K."/>
            <person name="Montejo-Kovacevich G."/>
            <person name="Yen C E."/>
        </authorList>
    </citation>
    <scope>NUCLEOTIDE SEQUENCE [LARGE SCALE GENOMIC DNA]</scope>
</reference>
<organism evidence="1 2">
    <name type="scientific">Arctia plantaginis</name>
    <name type="common">Wood tiger moth</name>
    <name type="synonym">Phalaena plantaginis</name>
    <dbReference type="NCBI Taxonomy" id="874455"/>
    <lineage>
        <taxon>Eukaryota</taxon>
        <taxon>Metazoa</taxon>
        <taxon>Ecdysozoa</taxon>
        <taxon>Arthropoda</taxon>
        <taxon>Hexapoda</taxon>
        <taxon>Insecta</taxon>
        <taxon>Pterygota</taxon>
        <taxon>Neoptera</taxon>
        <taxon>Endopterygota</taxon>
        <taxon>Lepidoptera</taxon>
        <taxon>Glossata</taxon>
        <taxon>Ditrysia</taxon>
        <taxon>Noctuoidea</taxon>
        <taxon>Erebidae</taxon>
        <taxon>Arctiinae</taxon>
        <taxon>Arctia</taxon>
    </lineage>
</organism>
<accession>A0A8S1BGI9</accession>
<evidence type="ECO:0000313" key="2">
    <source>
        <dbReference type="Proteomes" id="UP000494106"/>
    </source>
</evidence>
<keyword evidence="2" id="KW-1185">Reference proteome</keyword>
<protein>
    <submittedName>
        <fullName evidence="1">Uncharacterized protein</fullName>
    </submittedName>
</protein>
<comment type="caution">
    <text evidence="1">The sequence shown here is derived from an EMBL/GenBank/DDBJ whole genome shotgun (WGS) entry which is preliminary data.</text>
</comment>
<dbReference type="EMBL" id="CADEBC010000602">
    <property type="protein sequence ID" value="CAB3258815.1"/>
    <property type="molecule type" value="Genomic_DNA"/>
</dbReference>
<sequence>MPRRRRPDLGHRKETQKKLEAPYEGPFKVLKREGKCYTMELTDRNAVASVDCLQPAFIVNTTKDTNVIHHKPPTSTGSHR</sequence>
<dbReference type="AlphaFoldDB" id="A0A8S1BGI9"/>
<evidence type="ECO:0000313" key="1">
    <source>
        <dbReference type="EMBL" id="CAB3258815.1"/>
    </source>
</evidence>
<name>A0A8S1BGI9_ARCPL</name>
<gene>
    <name evidence="1" type="ORF">APLA_LOCUS16686</name>
</gene>
<proteinExistence type="predicted"/>
<dbReference type="OrthoDB" id="41323at2759"/>